<proteinExistence type="inferred from homology"/>
<dbReference type="InterPro" id="IPR051584">
    <property type="entry name" value="GPCR-associated_LMBR1"/>
</dbReference>
<gene>
    <name evidence="7" type="ORF">HG536_0A09210</name>
</gene>
<feature type="transmembrane region" description="Helical" evidence="6">
    <location>
        <begin position="486"/>
        <end position="511"/>
    </location>
</feature>
<dbReference type="OrthoDB" id="203099at2759"/>
<comment type="similarity">
    <text evidence="2">Belongs to the LIMR family.</text>
</comment>
<dbReference type="GeneID" id="59324201"/>
<evidence type="ECO:0000256" key="6">
    <source>
        <dbReference type="SAM" id="Phobius"/>
    </source>
</evidence>
<dbReference type="InterPro" id="IPR006876">
    <property type="entry name" value="LMBR1-like_membr_prot"/>
</dbReference>
<dbReference type="GO" id="GO:0016020">
    <property type="term" value="C:membrane"/>
    <property type="evidence" value="ECO:0007669"/>
    <property type="project" value="UniProtKB-SubCell"/>
</dbReference>
<accession>A0A7G3ZC68</accession>
<keyword evidence="8" id="KW-1185">Reference proteome</keyword>
<feature type="transmembrane region" description="Helical" evidence="6">
    <location>
        <begin position="6"/>
        <end position="25"/>
    </location>
</feature>
<dbReference type="RefSeq" id="XP_037137779.1">
    <property type="nucleotide sequence ID" value="XM_037281884.1"/>
</dbReference>
<feature type="transmembrane region" description="Helical" evidence="6">
    <location>
        <begin position="37"/>
        <end position="56"/>
    </location>
</feature>
<feature type="transmembrane region" description="Helical" evidence="6">
    <location>
        <begin position="361"/>
        <end position="382"/>
    </location>
</feature>
<sequence length="614" mass="69452">MWLLNVLLFACVLALAYSFAVVNRYFSFKLHKNTFPLTLTILTCNLVILLFTAYLLPLDVFYATRAAAPADLSSPQNSTASGPTSSLGINVAAVLELDAAAEQRIFRVAWLLVYWLEFVTCWFVIPVLISYCTLKYACAKEASGTQQRSPIWERLIRAIFQNLKFYLLCLLGLVCGVVYLLTSTGHSLSDFKPLIISLSHLYSLSYTLILLSIGLIIFPKNLYAVGRLPTSDSINRYFVELSKTNDDLNDSRMNMLESADRILSIPEPNNGDVVFAQMLNDCKLEVRGTLNETDVSISNLIPGSSSLTVTSLDKLNKYYNEFITHYYNFLHYQTHSNSIIHILAQSQSSNSLSSASSAFRYVKGVAILLLAAISVTLSLLIVYLEMTPTKWGHGWIFDGNRWYNFALELIIFAYNTFVSLYAMSRFKFSNFHLIPNGRSNPTNALYYSLYSSRLLFPLCFNFMVLVPSQTKNRVKSSFETTLYDNLTVIPLVGYLNKYLPSLFLAVTILSYKFDLKQKVLLKVLGEEYYYQFFGMMMYEPVGEIDSLQGNDPRRPSVLTEDSFNFGGRSQMDEDYEYSLQDGRYLFERASSNYDMSTNNGAANSDRASGNGSYL</sequence>
<feature type="transmembrane region" description="Helical" evidence="6">
    <location>
        <begin position="163"/>
        <end position="182"/>
    </location>
</feature>
<reference evidence="7 8" key="1">
    <citation type="submission" date="2020-06" db="EMBL/GenBank/DDBJ databases">
        <title>The yeast mating-type switching endonuclease HO is a domesticated member of an unorthodox homing genetic element family.</title>
        <authorList>
            <person name="Coughlan A.Y."/>
            <person name="Lombardi L."/>
            <person name="Braun-Galleani S."/>
            <person name="Martos A.R."/>
            <person name="Galeote V."/>
            <person name="Bigey F."/>
            <person name="Dequin S."/>
            <person name="Byrne K.P."/>
            <person name="Wolfe K.H."/>
        </authorList>
    </citation>
    <scope>NUCLEOTIDE SEQUENCE [LARGE SCALE GENOMIC DNA]</scope>
    <source>
        <strain evidence="7 8">CBS764</strain>
    </source>
</reference>
<keyword evidence="4 6" id="KW-1133">Transmembrane helix</keyword>
<evidence type="ECO:0000256" key="3">
    <source>
        <dbReference type="ARBA" id="ARBA00022692"/>
    </source>
</evidence>
<evidence type="ECO:0000313" key="8">
    <source>
        <dbReference type="Proteomes" id="UP000515788"/>
    </source>
</evidence>
<protein>
    <recommendedName>
        <fullName evidence="9">LMBR1 domain-containing protein</fullName>
    </recommendedName>
</protein>
<name>A0A7G3ZC68_9SACH</name>
<feature type="transmembrane region" description="Helical" evidence="6">
    <location>
        <begin position="194"/>
        <end position="218"/>
    </location>
</feature>
<evidence type="ECO:0000313" key="7">
    <source>
        <dbReference type="EMBL" id="QLL31104.1"/>
    </source>
</evidence>
<evidence type="ECO:0000256" key="2">
    <source>
        <dbReference type="ARBA" id="ARBA00010487"/>
    </source>
</evidence>
<keyword evidence="5 6" id="KW-0472">Membrane</keyword>
<dbReference type="AlphaFoldDB" id="A0A7G3ZC68"/>
<evidence type="ECO:0000256" key="4">
    <source>
        <dbReference type="ARBA" id="ARBA00022989"/>
    </source>
</evidence>
<feature type="transmembrane region" description="Helical" evidence="6">
    <location>
        <begin position="112"/>
        <end position="134"/>
    </location>
</feature>
<dbReference type="PANTHER" id="PTHR21355:SF0">
    <property type="entry name" value="G-PROTEIN COUPLED RECEPTOR-ASSOCIATED PROTEIN LMBRD2"/>
    <property type="match status" value="1"/>
</dbReference>
<dbReference type="KEGG" id="tgb:HG536_0A09210"/>
<dbReference type="PANTHER" id="PTHR21355">
    <property type="entry name" value="G-PROTEIN COUPLED RECEPTOR-ASSOCIATED PROTEIN LMBRD2"/>
    <property type="match status" value="1"/>
</dbReference>
<evidence type="ECO:0000256" key="1">
    <source>
        <dbReference type="ARBA" id="ARBA00004141"/>
    </source>
</evidence>
<organism evidence="7 8">
    <name type="scientific">Torulaspora globosa</name>
    <dbReference type="NCBI Taxonomy" id="48254"/>
    <lineage>
        <taxon>Eukaryota</taxon>
        <taxon>Fungi</taxon>
        <taxon>Dikarya</taxon>
        <taxon>Ascomycota</taxon>
        <taxon>Saccharomycotina</taxon>
        <taxon>Saccharomycetes</taxon>
        <taxon>Saccharomycetales</taxon>
        <taxon>Saccharomycetaceae</taxon>
        <taxon>Torulaspora</taxon>
    </lineage>
</organism>
<dbReference type="EMBL" id="CP059246">
    <property type="protein sequence ID" value="QLL31104.1"/>
    <property type="molecule type" value="Genomic_DNA"/>
</dbReference>
<dbReference type="Pfam" id="PF04791">
    <property type="entry name" value="LMBR1"/>
    <property type="match status" value="1"/>
</dbReference>
<dbReference type="Proteomes" id="UP000515788">
    <property type="component" value="Chromosome 1"/>
</dbReference>
<keyword evidence="3 6" id="KW-0812">Transmembrane</keyword>
<comment type="subcellular location">
    <subcellularLocation>
        <location evidence="1">Membrane</location>
        <topology evidence="1">Multi-pass membrane protein</topology>
    </subcellularLocation>
</comment>
<evidence type="ECO:0000256" key="5">
    <source>
        <dbReference type="ARBA" id="ARBA00023136"/>
    </source>
</evidence>
<feature type="transmembrane region" description="Helical" evidence="6">
    <location>
        <begin position="402"/>
        <end position="423"/>
    </location>
</feature>
<evidence type="ECO:0008006" key="9">
    <source>
        <dbReference type="Google" id="ProtNLM"/>
    </source>
</evidence>
<feature type="transmembrane region" description="Helical" evidence="6">
    <location>
        <begin position="444"/>
        <end position="466"/>
    </location>
</feature>